<sequence length="76" mass="9210">MLNINWDEYKEYKKHTNKDADNFIILLDFMKSYYNMISPVDMYDAFRYDELAKMMLDKRDITDAEGLESFLFKMNG</sequence>
<accession>Q2YZK0</accession>
<proteinExistence type="predicted"/>
<reference evidence="1" key="1">
    <citation type="journal article" date="2005" name="Environ. Microbiol.">
        <title>Lateral gene transfer and phylogenetic assignment of environmental fosmid clones.</title>
        <authorList>
            <person name="Nesbo C.L."/>
            <person name="Boucher Y."/>
            <person name="Dlutek M."/>
            <person name="Doolittle F.W."/>
        </authorList>
    </citation>
    <scope>NUCLEOTIDE SEQUENCE</scope>
</reference>
<name>Q2YZK0_9BACT</name>
<organism evidence="1">
    <name type="scientific">uncultured Campylobacterota bacterium</name>
    <dbReference type="NCBI Taxonomy" id="120858"/>
    <lineage>
        <taxon>Bacteria</taxon>
        <taxon>Pseudomonadati</taxon>
        <taxon>Campylobacterota</taxon>
        <taxon>environmental samples</taxon>
    </lineage>
</organism>
<protein>
    <submittedName>
        <fullName evidence="1">Uncharacterized protein</fullName>
    </submittedName>
</protein>
<dbReference type="AlphaFoldDB" id="Q2YZK0"/>
<evidence type="ECO:0000313" key="1">
    <source>
        <dbReference type="EMBL" id="CAI78788.1"/>
    </source>
</evidence>
<dbReference type="EMBL" id="AJ937769">
    <property type="protein sequence ID" value="CAI78788.1"/>
    <property type="molecule type" value="Genomic_DNA"/>
</dbReference>